<feature type="region of interest" description="Disordered" evidence="1">
    <location>
        <begin position="36"/>
        <end position="59"/>
    </location>
</feature>
<accession>A0AAV4CVA3</accession>
<protein>
    <submittedName>
        <fullName evidence="2">Uncharacterized protein</fullName>
    </submittedName>
</protein>
<dbReference type="EMBL" id="BLXT01007004">
    <property type="protein sequence ID" value="GFO35798.1"/>
    <property type="molecule type" value="Genomic_DNA"/>
</dbReference>
<evidence type="ECO:0000313" key="3">
    <source>
        <dbReference type="Proteomes" id="UP000735302"/>
    </source>
</evidence>
<gene>
    <name evidence="2" type="ORF">PoB_006230300</name>
</gene>
<keyword evidence="3" id="KW-1185">Reference proteome</keyword>
<reference evidence="2 3" key="1">
    <citation type="journal article" date="2021" name="Elife">
        <title>Chloroplast acquisition without the gene transfer in kleptoplastic sea slugs, Plakobranchus ocellatus.</title>
        <authorList>
            <person name="Maeda T."/>
            <person name="Takahashi S."/>
            <person name="Yoshida T."/>
            <person name="Shimamura S."/>
            <person name="Takaki Y."/>
            <person name="Nagai Y."/>
            <person name="Toyoda A."/>
            <person name="Suzuki Y."/>
            <person name="Arimoto A."/>
            <person name="Ishii H."/>
            <person name="Satoh N."/>
            <person name="Nishiyama T."/>
            <person name="Hasebe M."/>
            <person name="Maruyama T."/>
            <person name="Minagawa J."/>
            <person name="Obokata J."/>
            <person name="Shigenobu S."/>
        </authorList>
    </citation>
    <scope>NUCLEOTIDE SEQUENCE [LARGE SCALE GENOMIC DNA]</scope>
</reference>
<name>A0AAV4CVA3_9GAST</name>
<sequence>MIMNAKSLGEPYLGNARHHHRSPSCMLSSTPVYGSALGSGLNSELQDGPEGESDRPIGRQAEINICRQTDRQTDRQAETGIYAMRGVLENAETKIGGGNREKSDKVGQKGLKCGIECA</sequence>
<organism evidence="2 3">
    <name type="scientific">Plakobranchus ocellatus</name>
    <dbReference type="NCBI Taxonomy" id="259542"/>
    <lineage>
        <taxon>Eukaryota</taxon>
        <taxon>Metazoa</taxon>
        <taxon>Spiralia</taxon>
        <taxon>Lophotrochozoa</taxon>
        <taxon>Mollusca</taxon>
        <taxon>Gastropoda</taxon>
        <taxon>Heterobranchia</taxon>
        <taxon>Euthyneura</taxon>
        <taxon>Panpulmonata</taxon>
        <taxon>Sacoglossa</taxon>
        <taxon>Placobranchoidea</taxon>
        <taxon>Plakobranchidae</taxon>
        <taxon>Plakobranchus</taxon>
    </lineage>
</organism>
<dbReference type="Proteomes" id="UP000735302">
    <property type="component" value="Unassembled WGS sequence"/>
</dbReference>
<comment type="caution">
    <text evidence="2">The sequence shown here is derived from an EMBL/GenBank/DDBJ whole genome shotgun (WGS) entry which is preliminary data.</text>
</comment>
<dbReference type="AlphaFoldDB" id="A0AAV4CVA3"/>
<proteinExistence type="predicted"/>
<evidence type="ECO:0000313" key="2">
    <source>
        <dbReference type="EMBL" id="GFO35798.1"/>
    </source>
</evidence>
<evidence type="ECO:0000256" key="1">
    <source>
        <dbReference type="SAM" id="MobiDB-lite"/>
    </source>
</evidence>